<dbReference type="OrthoDB" id="2146479at2759"/>
<proteinExistence type="inferred from homology"/>
<organism evidence="5 6">
    <name type="scientific">Batrachochytrium dendrobatidis (strain JAM81 / FGSC 10211)</name>
    <name type="common">Frog chytrid fungus</name>
    <dbReference type="NCBI Taxonomy" id="684364"/>
    <lineage>
        <taxon>Eukaryota</taxon>
        <taxon>Fungi</taxon>
        <taxon>Fungi incertae sedis</taxon>
        <taxon>Chytridiomycota</taxon>
        <taxon>Chytridiomycota incertae sedis</taxon>
        <taxon>Chytridiomycetes</taxon>
        <taxon>Rhizophydiales</taxon>
        <taxon>Rhizophydiales incertae sedis</taxon>
        <taxon>Batrachochytrium</taxon>
    </lineage>
</organism>
<accession>F4NZA2</accession>
<dbReference type="InParanoid" id="F4NZA2"/>
<dbReference type="GO" id="GO:0005576">
    <property type="term" value="C:extracellular region"/>
    <property type="evidence" value="ECO:0007669"/>
    <property type="project" value="UniProtKB-SubCell"/>
</dbReference>
<dbReference type="HOGENOM" id="CLU_053712_0_0_1"/>
<dbReference type="RefSeq" id="XP_006677476.1">
    <property type="nucleotide sequence ID" value="XM_006677413.1"/>
</dbReference>
<keyword evidence="2" id="KW-0964">Secreted</keyword>
<gene>
    <name evidence="5" type="ORF">BATDEDRAFT_36727</name>
</gene>
<evidence type="ECO:0000313" key="5">
    <source>
        <dbReference type="EMBL" id="EGF81856.1"/>
    </source>
</evidence>
<dbReference type="PANTHER" id="PTHR31279">
    <property type="entry name" value="PROTEIN EXORDIUM-LIKE 5"/>
    <property type="match status" value="1"/>
</dbReference>
<evidence type="ECO:0008006" key="7">
    <source>
        <dbReference type="Google" id="ProtNLM"/>
    </source>
</evidence>
<evidence type="ECO:0000256" key="2">
    <source>
        <dbReference type="ARBA" id="ARBA00022525"/>
    </source>
</evidence>
<reference evidence="5 6" key="1">
    <citation type="submission" date="2009-12" db="EMBL/GenBank/DDBJ databases">
        <title>The draft genome of Batrachochytrium dendrobatidis.</title>
        <authorList>
            <consortium name="US DOE Joint Genome Institute (JGI-PGF)"/>
            <person name="Kuo A."/>
            <person name="Salamov A."/>
            <person name="Schmutz J."/>
            <person name="Lucas S."/>
            <person name="Pitluck S."/>
            <person name="Rosenblum E."/>
            <person name="Stajich J."/>
            <person name="Eisen M."/>
            <person name="Grigoriev I.V."/>
        </authorList>
    </citation>
    <scope>NUCLEOTIDE SEQUENCE [LARGE SCALE GENOMIC DNA]</scope>
    <source>
        <strain evidence="6">JAM81 / FGSC 10211</strain>
    </source>
</reference>
<dbReference type="GeneID" id="18241181"/>
<dbReference type="PANTHER" id="PTHR31279:SF58">
    <property type="entry name" value="PROTEIN EXORDIUM-LIKE 2"/>
    <property type="match status" value="1"/>
</dbReference>
<evidence type="ECO:0000313" key="6">
    <source>
        <dbReference type="Proteomes" id="UP000007241"/>
    </source>
</evidence>
<name>F4NZA2_BATDJ</name>
<dbReference type="InterPro" id="IPR006766">
    <property type="entry name" value="EXORDIUM-like"/>
</dbReference>
<protein>
    <recommendedName>
        <fullName evidence="7">Phosphate-induced protein 1</fullName>
    </recommendedName>
</protein>
<keyword evidence="3" id="KW-0732">Signal</keyword>
<dbReference type="OMA" id="ITIHTIW"/>
<dbReference type="AlphaFoldDB" id="F4NZA2"/>
<dbReference type="Pfam" id="PF04674">
    <property type="entry name" value="Phi_1"/>
    <property type="match status" value="1"/>
</dbReference>
<comment type="subcellular location">
    <subcellularLocation>
        <location evidence="1">Secreted</location>
    </subcellularLocation>
</comment>
<dbReference type="Proteomes" id="UP000007241">
    <property type="component" value="Unassembled WGS sequence"/>
</dbReference>
<dbReference type="EMBL" id="GL882881">
    <property type="protein sequence ID" value="EGF81856.1"/>
    <property type="molecule type" value="Genomic_DNA"/>
</dbReference>
<evidence type="ECO:0000256" key="4">
    <source>
        <dbReference type="ARBA" id="ARBA00023591"/>
    </source>
</evidence>
<evidence type="ECO:0000256" key="3">
    <source>
        <dbReference type="ARBA" id="ARBA00022729"/>
    </source>
</evidence>
<evidence type="ECO:0000256" key="1">
    <source>
        <dbReference type="ARBA" id="ARBA00004613"/>
    </source>
</evidence>
<sequence length="329" mass="36636">MYSNNPLLYLSNSLNMLATTVFSALLAATAMASPHGLKPSHDIGKIVDTTTRWTEKKKSSLRRAAVVPIRFPYGSKVLTNGVTVHYIYYGDWSGDQKSIIQDLTNGLGRSKWWNTERKYYSQRSSTSRKVYVNGQVRVGSTVQDNYTFGRSLTGDNIASLIQKYIDSGDLPEQDDALYMILSAHDVSESQIGGDGNTYAFCRDYCGYHKQFTLSSGREVPFAFAGNGDHCQDFCVHPQNRQVSPNNDTGVDGMASIVIHEIAEAVTDPIYPTAWIDINGQENADKCNFSFGFWKTDFKGASYNQQIGGRNFLVQQNWNPNTNTCSDGTR</sequence>
<keyword evidence="6" id="KW-1185">Reference proteome</keyword>
<comment type="similarity">
    <text evidence="4">Belongs to the EXORDIUM family.</text>
</comment>